<keyword evidence="1" id="KW-0732">Signal</keyword>
<dbReference type="InterPro" id="IPR036908">
    <property type="entry name" value="RlpA-like_sf"/>
</dbReference>
<feature type="compositionally biased region" description="Low complexity" evidence="2">
    <location>
        <begin position="78"/>
        <end position="94"/>
    </location>
</feature>
<dbReference type="SUPFAM" id="SSF50685">
    <property type="entry name" value="Barwin-like endoglucanases"/>
    <property type="match status" value="1"/>
</dbReference>
<keyword evidence="4" id="KW-1185">Reference proteome</keyword>
<protein>
    <submittedName>
        <fullName evidence="3">Barwin-like endoglucanase</fullName>
    </submittedName>
</protein>
<sequence>MHFSKVSAITMALAVRPDVLAASSNGNALNIRAPQKIYTKPVVKEGPFLPAKPEPEPVPEVKPDPVVKNPNPKPAPVVKPNANTIQPSTPTQETTTSFKGYASYYYPGDQTSQCGVSYTKSDYVVALDERRFDTSLCGKQIRVTTTAGRTVDVIVASSTKGGPDENWLDLSYGAFQTVSSIDLGMIPVTWNYLQTS</sequence>
<dbReference type="EMBL" id="PXXK01000301">
    <property type="protein sequence ID" value="RFN46415.1"/>
    <property type="molecule type" value="Genomic_DNA"/>
</dbReference>
<name>A0A395MEZ7_9HYPO</name>
<organism evidence="3 4">
    <name type="scientific">Fusarium flagelliforme</name>
    <dbReference type="NCBI Taxonomy" id="2675880"/>
    <lineage>
        <taxon>Eukaryota</taxon>
        <taxon>Fungi</taxon>
        <taxon>Dikarya</taxon>
        <taxon>Ascomycota</taxon>
        <taxon>Pezizomycotina</taxon>
        <taxon>Sordariomycetes</taxon>
        <taxon>Hypocreomycetidae</taxon>
        <taxon>Hypocreales</taxon>
        <taxon>Nectriaceae</taxon>
        <taxon>Fusarium</taxon>
        <taxon>Fusarium incarnatum-equiseti species complex</taxon>
    </lineage>
</organism>
<comment type="caution">
    <text evidence="3">The sequence shown here is derived from an EMBL/GenBank/DDBJ whole genome shotgun (WGS) entry which is preliminary data.</text>
</comment>
<gene>
    <name evidence="3" type="ORF">FIE12Z_9333</name>
</gene>
<feature type="region of interest" description="Disordered" evidence="2">
    <location>
        <begin position="48"/>
        <end position="94"/>
    </location>
</feature>
<evidence type="ECO:0000256" key="2">
    <source>
        <dbReference type="SAM" id="MobiDB-lite"/>
    </source>
</evidence>
<dbReference type="STRING" id="2594813.A0A395MEZ7"/>
<evidence type="ECO:0000313" key="4">
    <source>
        <dbReference type="Proteomes" id="UP000265631"/>
    </source>
</evidence>
<dbReference type="Proteomes" id="UP000265631">
    <property type="component" value="Unassembled WGS sequence"/>
</dbReference>
<dbReference type="InterPro" id="IPR051477">
    <property type="entry name" value="Expansin_CellWall"/>
</dbReference>
<dbReference type="PANTHER" id="PTHR31836:SF24">
    <property type="entry name" value="RLPA-LIKE PROTEIN DOUBLE-PSI BETA-BARREL DOMAIN-CONTAINING PROTEIN"/>
    <property type="match status" value="1"/>
</dbReference>
<evidence type="ECO:0000256" key="1">
    <source>
        <dbReference type="ARBA" id="ARBA00022729"/>
    </source>
</evidence>
<reference evidence="3 4" key="1">
    <citation type="journal article" date="2018" name="PLoS Pathog.">
        <title>Evolution of structural diversity of trichothecenes, a family of toxins produced by plant pathogenic and entomopathogenic fungi.</title>
        <authorList>
            <person name="Proctor R.H."/>
            <person name="McCormick S.P."/>
            <person name="Kim H.S."/>
            <person name="Cardoza R.E."/>
            <person name="Stanley A.M."/>
            <person name="Lindo L."/>
            <person name="Kelly A."/>
            <person name="Brown D.W."/>
            <person name="Lee T."/>
            <person name="Vaughan M.M."/>
            <person name="Alexander N.J."/>
            <person name="Busman M."/>
            <person name="Gutierrez S."/>
        </authorList>
    </citation>
    <scope>NUCLEOTIDE SEQUENCE [LARGE SCALE GENOMIC DNA]</scope>
    <source>
        <strain evidence="3 4">NRRL 13405</strain>
    </source>
</reference>
<evidence type="ECO:0000313" key="3">
    <source>
        <dbReference type="EMBL" id="RFN46415.1"/>
    </source>
</evidence>
<feature type="compositionally biased region" description="Basic and acidic residues" evidence="2">
    <location>
        <begin position="53"/>
        <end position="65"/>
    </location>
</feature>
<dbReference type="CDD" id="cd22191">
    <property type="entry name" value="DPBB_RlpA_EXP_N-like"/>
    <property type="match status" value="1"/>
</dbReference>
<dbReference type="AlphaFoldDB" id="A0A395MEZ7"/>
<dbReference type="Gene3D" id="2.40.40.10">
    <property type="entry name" value="RlpA-like domain"/>
    <property type="match status" value="1"/>
</dbReference>
<proteinExistence type="predicted"/>
<accession>A0A395MEZ7</accession>
<dbReference type="PANTHER" id="PTHR31836">
    <property type="match status" value="1"/>
</dbReference>